<organism evidence="7 8">
    <name type="scientific">Parabacteroides distasonis</name>
    <dbReference type="NCBI Taxonomy" id="823"/>
    <lineage>
        <taxon>Bacteria</taxon>
        <taxon>Pseudomonadati</taxon>
        <taxon>Bacteroidota</taxon>
        <taxon>Bacteroidia</taxon>
        <taxon>Bacteroidales</taxon>
        <taxon>Tannerellaceae</taxon>
        <taxon>Parabacteroides</taxon>
    </lineage>
</organism>
<dbReference type="NCBIfam" id="TIGR02985">
    <property type="entry name" value="Sig70_bacteroi1"/>
    <property type="match status" value="1"/>
</dbReference>
<evidence type="ECO:0000256" key="2">
    <source>
        <dbReference type="ARBA" id="ARBA00023015"/>
    </source>
</evidence>
<dbReference type="Proteomes" id="UP000315827">
    <property type="component" value="Unassembled WGS sequence"/>
</dbReference>
<dbReference type="GO" id="GO:0006352">
    <property type="term" value="P:DNA-templated transcription initiation"/>
    <property type="evidence" value="ECO:0007669"/>
    <property type="project" value="InterPro"/>
</dbReference>
<evidence type="ECO:0000256" key="4">
    <source>
        <dbReference type="ARBA" id="ARBA00023163"/>
    </source>
</evidence>
<accession>A0A5C6KB23</accession>
<dbReference type="InterPro" id="IPR007627">
    <property type="entry name" value="RNA_pol_sigma70_r2"/>
</dbReference>
<reference evidence="7 8" key="1">
    <citation type="submission" date="2019-07" db="EMBL/GenBank/DDBJ databases">
        <title>Genome sequencing of Parabacteroides distasonis iSURF_7.</title>
        <authorList>
            <person name="Degefu H.N."/>
            <person name="Ruoff K.L."/>
            <person name="Price C.E."/>
            <person name="Valls R.A."/>
            <person name="O'Toole G.A."/>
        </authorList>
    </citation>
    <scope>NUCLEOTIDE SEQUENCE [LARGE SCALE GENOMIC DNA]</scope>
    <source>
        <strain evidence="7 8">CFPLTA003_1B</strain>
    </source>
</reference>
<dbReference type="InterPro" id="IPR014327">
    <property type="entry name" value="RNA_pol_sigma70_bacteroid"/>
</dbReference>
<keyword evidence="3" id="KW-0731">Sigma factor</keyword>
<evidence type="ECO:0000256" key="1">
    <source>
        <dbReference type="ARBA" id="ARBA00010641"/>
    </source>
</evidence>
<comment type="caution">
    <text evidence="7">The sequence shown here is derived from an EMBL/GenBank/DDBJ whole genome shotgun (WGS) entry which is preliminary data.</text>
</comment>
<dbReference type="InterPro" id="IPR013324">
    <property type="entry name" value="RNA_pol_sigma_r3/r4-like"/>
</dbReference>
<dbReference type="InterPro" id="IPR039425">
    <property type="entry name" value="RNA_pol_sigma-70-like"/>
</dbReference>
<proteinExistence type="inferred from homology"/>
<keyword evidence="2" id="KW-0805">Transcription regulation</keyword>
<dbReference type="GO" id="GO:0003677">
    <property type="term" value="F:DNA binding"/>
    <property type="evidence" value="ECO:0007669"/>
    <property type="project" value="InterPro"/>
</dbReference>
<dbReference type="InterPro" id="IPR036388">
    <property type="entry name" value="WH-like_DNA-bd_sf"/>
</dbReference>
<dbReference type="RefSeq" id="WP_146376020.1">
    <property type="nucleotide sequence ID" value="NZ_JADNHY010000003.1"/>
</dbReference>
<dbReference type="SUPFAM" id="SSF88946">
    <property type="entry name" value="Sigma2 domain of RNA polymerase sigma factors"/>
    <property type="match status" value="1"/>
</dbReference>
<dbReference type="InterPro" id="IPR013249">
    <property type="entry name" value="RNA_pol_sigma70_r4_t2"/>
</dbReference>
<dbReference type="Pfam" id="PF08281">
    <property type="entry name" value="Sigma70_r4_2"/>
    <property type="match status" value="1"/>
</dbReference>
<dbReference type="PANTHER" id="PTHR43133:SF46">
    <property type="entry name" value="RNA POLYMERASE SIGMA-70 FACTOR ECF SUBFAMILY"/>
    <property type="match status" value="1"/>
</dbReference>
<evidence type="ECO:0000256" key="3">
    <source>
        <dbReference type="ARBA" id="ARBA00023082"/>
    </source>
</evidence>
<dbReference type="InterPro" id="IPR013325">
    <property type="entry name" value="RNA_pol_sigma_r2"/>
</dbReference>
<dbReference type="InterPro" id="IPR014284">
    <property type="entry name" value="RNA_pol_sigma-70_dom"/>
</dbReference>
<evidence type="ECO:0000313" key="7">
    <source>
        <dbReference type="EMBL" id="TWV59301.1"/>
    </source>
</evidence>
<dbReference type="PANTHER" id="PTHR43133">
    <property type="entry name" value="RNA POLYMERASE ECF-TYPE SIGMA FACTO"/>
    <property type="match status" value="1"/>
</dbReference>
<evidence type="ECO:0000259" key="6">
    <source>
        <dbReference type="Pfam" id="PF08281"/>
    </source>
</evidence>
<dbReference type="AlphaFoldDB" id="A0A5C6KB23"/>
<name>A0A5C6KB23_PARDI</name>
<protein>
    <submittedName>
        <fullName evidence="7">RNA polymerase sigma-70 factor</fullName>
    </submittedName>
</protein>
<feature type="domain" description="RNA polymerase sigma-70 region 2" evidence="5">
    <location>
        <begin position="22"/>
        <end position="88"/>
    </location>
</feature>
<dbReference type="Gene3D" id="1.10.1740.10">
    <property type="match status" value="1"/>
</dbReference>
<dbReference type="GO" id="GO:0016987">
    <property type="term" value="F:sigma factor activity"/>
    <property type="evidence" value="ECO:0007669"/>
    <property type="project" value="UniProtKB-KW"/>
</dbReference>
<dbReference type="Gene3D" id="1.10.10.10">
    <property type="entry name" value="Winged helix-like DNA-binding domain superfamily/Winged helix DNA-binding domain"/>
    <property type="match status" value="1"/>
</dbReference>
<dbReference type="Pfam" id="PF04542">
    <property type="entry name" value="Sigma70_r2"/>
    <property type="match status" value="1"/>
</dbReference>
<dbReference type="EMBL" id="VOHW01000015">
    <property type="protein sequence ID" value="TWV59301.1"/>
    <property type="molecule type" value="Genomic_DNA"/>
</dbReference>
<gene>
    <name evidence="7" type="ORF">FSA05_18875</name>
</gene>
<dbReference type="NCBIfam" id="TIGR02937">
    <property type="entry name" value="sigma70-ECF"/>
    <property type="match status" value="1"/>
</dbReference>
<feature type="domain" description="RNA polymerase sigma factor 70 region 4 type 2" evidence="6">
    <location>
        <begin position="128"/>
        <end position="170"/>
    </location>
</feature>
<sequence length="190" mass="22212">MDVERIYLERLRGGSYRDFTKLYESYASRLYAFALHLTHSDALAKDIVQETFIKVWVRREQIDLDKSFSAFLFTMAKNQLLNEFRRQANSPLFLEDVVLNESGDGEETAIERKLSFEEFNHRLEIAKQKLTPRQRELFELNKEQGITITEIAAKALISEQSVRNQLSQALHVLRKELGKYALLFSLFFIG</sequence>
<evidence type="ECO:0000313" key="8">
    <source>
        <dbReference type="Proteomes" id="UP000315827"/>
    </source>
</evidence>
<comment type="similarity">
    <text evidence="1">Belongs to the sigma-70 factor family. ECF subfamily.</text>
</comment>
<evidence type="ECO:0000259" key="5">
    <source>
        <dbReference type="Pfam" id="PF04542"/>
    </source>
</evidence>
<dbReference type="SUPFAM" id="SSF88659">
    <property type="entry name" value="Sigma3 and sigma4 domains of RNA polymerase sigma factors"/>
    <property type="match status" value="1"/>
</dbReference>
<keyword evidence="4" id="KW-0804">Transcription</keyword>